<sequence>MRFSNFIEYRKFSRTKQYILLDEELQKMRQPPNRMAKYKPKKEKSNNQNIEVFSTISRIHPPTHYSDQPRIYGFFRFHNPLAMLEAS</sequence>
<dbReference type="EMBL" id="KE344442">
    <property type="protein sequence ID" value="EXB62320.1"/>
    <property type="molecule type" value="Genomic_DNA"/>
</dbReference>
<organism evidence="1 2">
    <name type="scientific">Morus notabilis</name>
    <dbReference type="NCBI Taxonomy" id="981085"/>
    <lineage>
        <taxon>Eukaryota</taxon>
        <taxon>Viridiplantae</taxon>
        <taxon>Streptophyta</taxon>
        <taxon>Embryophyta</taxon>
        <taxon>Tracheophyta</taxon>
        <taxon>Spermatophyta</taxon>
        <taxon>Magnoliopsida</taxon>
        <taxon>eudicotyledons</taxon>
        <taxon>Gunneridae</taxon>
        <taxon>Pentapetalae</taxon>
        <taxon>rosids</taxon>
        <taxon>fabids</taxon>
        <taxon>Rosales</taxon>
        <taxon>Moraceae</taxon>
        <taxon>Moreae</taxon>
        <taxon>Morus</taxon>
    </lineage>
</organism>
<evidence type="ECO:0000313" key="1">
    <source>
        <dbReference type="EMBL" id="EXB62320.1"/>
    </source>
</evidence>
<evidence type="ECO:0000313" key="2">
    <source>
        <dbReference type="Proteomes" id="UP000030645"/>
    </source>
</evidence>
<keyword evidence="2" id="KW-1185">Reference proteome</keyword>
<protein>
    <submittedName>
        <fullName evidence="1">Uncharacterized protein</fullName>
    </submittedName>
</protein>
<proteinExistence type="predicted"/>
<dbReference type="Proteomes" id="UP000030645">
    <property type="component" value="Unassembled WGS sequence"/>
</dbReference>
<accession>W9R018</accession>
<name>W9R018_9ROSA</name>
<gene>
    <name evidence="1" type="ORF">L484_022209</name>
</gene>
<reference evidence="2" key="1">
    <citation type="submission" date="2013-01" db="EMBL/GenBank/DDBJ databases">
        <title>Draft Genome Sequence of a Mulberry Tree, Morus notabilis C.K. Schneid.</title>
        <authorList>
            <person name="He N."/>
            <person name="Zhao S."/>
        </authorList>
    </citation>
    <scope>NUCLEOTIDE SEQUENCE</scope>
</reference>
<dbReference type="AlphaFoldDB" id="W9R018"/>